<dbReference type="AlphaFoldDB" id="A0A0A9FV74"/>
<accession>A0A0A9FV74</accession>
<reference evidence="1" key="2">
    <citation type="journal article" date="2015" name="Data Brief">
        <title>Shoot transcriptome of the giant reed, Arundo donax.</title>
        <authorList>
            <person name="Barrero R.A."/>
            <person name="Guerrero F.D."/>
            <person name="Moolhuijzen P."/>
            <person name="Goolsby J.A."/>
            <person name="Tidwell J."/>
            <person name="Bellgard S.E."/>
            <person name="Bellgard M.I."/>
        </authorList>
    </citation>
    <scope>NUCLEOTIDE SEQUENCE</scope>
    <source>
        <tissue evidence="1">Shoot tissue taken approximately 20 cm above the soil surface</tissue>
    </source>
</reference>
<reference evidence="1" key="1">
    <citation type="submission" date="2014-09" db="EMBL/GenBank/DDBJ databases">
        <authorList>
            <person name="Magalhaes I.L.F."/>
            <person name="Oliveira U."/>
            <person name="Santos F.R."/>
            <person name="Vidigal T.H.D.A."/>
            <person name="Brescovit A.D."/>
            <person name="Santos A.J."/>
        </authorList>
    </citation>
    <scope>NUCLEOTIDE SEQUENCE</scope>
    <source>
        <tissue evidence="1">Shoot tissue taken approximately 20 cm above the soil surface</tissue>
    </source>
</reference>
<protein>
    <submittedName>
        <fullName evidence="1">Uncharacterized protein</fullName>
    </submittedName>
</protein>
<dbReference type="EMBL" id="GBRH01181744">
    <property type="protein sequence ID" value="JAE16152.1"/>
    <property type="molecule type" value="Transcribed_RNA"/>
</dbReference>
<name>A0A0A9FV74_ARUDO</name>
<sequence length="44" mass="5075">MTTDAAIAQIDPSNWWLSKLAQITSAVYSKRKKKIVQENVPRRM</sequence>
<organism evidence="1">
    <name type="scientific">Arundo donax</name>
    <name type="common">Giant reed</name>
    <name type="synonym">Donax arundinaceus</name>
    <dbReference type="NCBI Taxonomy" id="35708"/>
    <lineage>
        <taxon>Eukaryota</taxon>
        <taxon>Viridiplantae</taxon>
        <taxon>Streptophyta</taxon>
        <taxon>Embryophyta</taxon>
        <taxon>Tracheophyta</taxon>
        <taxon>Spermatophyta</taxon>
        <taxon>Magnoliopsida</taxon>
        <taxon>Liliopsida</taxon>
        <taxon>Poales</taxon>
        <taxon>Poaceae</taxon>
        <taxon>PACMAD clade</taxon>
        <taxon>Arundinoideae</taxon>
        <taxon>Arundineae</taxon>
        <taxon>Arundo</taxon>
    </lineage>
</organism>
<evidence type="ECO:0000313" key="1">
    <source>
        <dbReference type="EMBL" id="JAE16152.1"/>
    </source>
</evidence>
<proteinExistence type="predicted"/>